<organism evidence="1 2">
    <name type="scientific">Pristionchus entomophagus</name>
    <dbReference type="NCBI Taxonomy" id="358040"/>
    <lineage>
        <taxon>Eukaryota</taxon>
        <taxon>Metazoa</taxon>
        <taxon>Ecdysozoa</taxon>
        <taxon>Nematoda</taxon>
        <taxon>Chromadorea</taxon>
        <taxon>Rhabditida</taxon>
        <taxon>Rhabditina</taxon>
        <taxon>Diplogasteromorpha</taxon>
        <taxon>Diplogasteroidea</taxon>
        <taxon>Neodiplogasteridae</taxon>
        <taxon>Pristionchus</taxon>
    </lineage>
</organism>
<name>A0AAV5S8K0_9BILA</name>
<reference evidence="1" key="1">
    <citation type="submission" date="2023-10" db="EMBL/GenBank/DDBJ databases">
        <title>Genome assembly of Pristionchus species.</title>
        <authorList>
            <person name="Yoshida K."/>
            <person name="Sommer R.J."/>
        </authorList>
    </citation>
    <scope>NUCLEOTIDE SEQUENCE</scope>
    <source>
        <strain evidence="1">RS0144</strain>
    </source>
</reference>
<dbReference type="Proteomes" id="UP001432027">
    <property type="component" value="Unassembled WGS sequence"/>
</dbReference>
<dbReference type="AlphaFoldDB" id="A0AAV5S8K0"/>
<feature type="non-terminal residue" evidence="1">
    <location>
        <position position="103"/>
    </location>
</feature>
<evidence type="ECO:0000313" key="1">
    <source>
        <dbReference type="EMBL" id="GMS79377.1"/>
    </source>
</evidence>
<sequence>MPPTGQRRIVLDAILLDGTRMVLENIMNSIIEWDQYMGVWLYSVQGIPQLYFKCAACVRPPVTPLPGCECATLPQRPPIAGCTLSSISVPRTGNGDCCSSLVQ</sequence>
<protein>
    <submittedName>
        <fullName evidence="1">Uncharacterized protein</fullName>
    </submittedName>
</protein>
<keyword evidence="2" id="KW-1185">Reference proteome</keyword>
<evidence type="ECO:0000313" key="2">
    <source>
        <dbReference type="Proteomes" id="UP001432027"/>
    </source>
</evidence>
<accession>A0AAV5S8K0</accession>
<proteinExistence type="predicted"/>
<comment type="caution">
    <text evidence="1">The sequence shown here is derived from an EMBL/GenBank/DDBJ whole genome shotgun (WGS) entry which is preliminary data.</text>
</comment>
<dbReference type="EMBL" id="BTSX01000001">
    <property type="protein sequence ID" value="GMS79377.1"/>
    <property type="molecule type" value="Genomic_DNA"/>
</dbReference>
<gene>
    <name evidence="1" type="ORF">PENTCL1PPCAC_1552</name>
</gene>